<dbReference type="AlphaFoldDB" id="A0AAU9YNG3"/>
<reference evidence="1" key="1">
    <citation type="submission" date="2022-06" db="EMBL/GenBank/DDBJ databases">
        <authorList>
            <person name="Andreotti S."/>
            <person name="Wyler E."/>
        </authorList>
    </citation>
    <scope>NUCLEOTIDE SEQUENCE</scope>
</reference>
<comment type="caution">
    <text evidence="1">The sequence shown here is derived from an EMBL/GenBank/DDBJ whole genome shotgun (WGS) entry which is preliminary data.</text>
</comment>
<gene>
    <name evidence="1" type="primary">Krtap29-1</name>
    <name evidence="1" type="ORF">PHOROB_LOCUS261</name>
</gene>
<organism evidence="1 2">
    <name type="scientific">Phodopus roborovskii</name>
    <name type="common">Roborovski's desert hamster</name>
    <name type="synonym">Cricetulus roborovskii</name>
    <dbReference type="NCBI Taxonomy" id="109678"/>
    <lineage>
        <taxon>Eukaryota</taxon>
        <taxon>Metazoa</taxon>
        <taxon>Chordata</taxon>
        <taxon>Craniata</taxon>
        <taxon>Vertebrata</taxon>
        <taxon>Euteleostomi</taxon>
        <taxon>Mammalia</taxon>
        <taxon>Eutheria</taxon>
        <taxon>Euarchontoglires</taxon>
        <taxon>Glires</taxon>
        <taxon>Rodentia</taxon>
        <taxon>Myomorpha</taxon>
        <taxon>Muroidea</taxon>
        <taxon>Cricetidae</taxon>
        <taxon>Cricetinae</taxon>
        <taxon>Phodopus</taxon>
    </lineage>
</organism>
<dbReference type="EMBL" id="CALSGD010000036">
    <property type="protein sequence ID" value="CAH6776102.1"/>
    <property type="molecule type" value="Genomic_DNA"/>
</dbReference>
<dbReference type="CTD" id="100533177"/>
<accession>A0AAU9YNG3</accession>
<dbReference type="Proteomes" id="UP001152836">
    <property type="component" value="Unassembled WGS sequence"/>
</dbReference>
<evidence type="ECO:0000313" key="2">
    <source>
        <dbReference type="Proteomes" id="UP001152836"/>
    </source>
</evidence>
<dbReference type="KEGG" id="prob:127216235"/>
<name>A0AAU9YNG3_PHORO</name>
<protein>
    <submittedName>
        <fullName evidence="1">Krtap29-1 protein</fullName>
    </submittedName>
</protein>
<proteinExistence type="predicted"/>
<dbReference type="RefSeq" id="XP_051032819.1">
    <property type="nucleotide sequence ID" value="XM_051176862.1"/>
</dbReference>
<dbReference type="GeneID" id="127216235"/>
<sequence length="335" mass="34029">MSDSPCPGNPKAVLSVPTVSTCSKGGSIRNAIRLPSSCQSRTWQLVTHQENCIPPNSAPVTSEPVSCPSTCFLETSCVGFVCQPIGSHRACCAPDTGGTLHPAASCQPCSLESAGKCCDNSPCHQSSDQGPACTSASCREACDTSAHCEDGSGQPSGSEATACAENQCLPASCEAGSCQPTCCQGGSHQPIKGEGQLCKSVCYQPICYILKPCQSAPCMPISCQTLSCMFSSCSQTCCAPSSCQPVHSQLAPSFSFICQPVATCQSPCCVKNSSKSASCVMISGRPTFNQSGCQSPSGPPPCCVTGLGKPSSSGPGCCPPSSPNVCQAGICVPAC</sequence>
<keyword evidence="2" id="KW-1185">Reference proteome</keyword>
<evidence type="ECO:0000313" key="1">
    <source>
        <dbReference type="EMBL" id="CAH6776102.1"/>
    </source>
</evidence>